<dbReference type="SMART" id="SM00733">
    <property type="entry name" value="Mterf"/>
    <property type="match status" value="5"/>
</dbReference>
<evidence type="ECO:0000313" key="7">
    <source>
        <dbReference type="Proteomes" id="UP000002051"/>
    </source>
</evidence>
<sequence length="378" mass="43550">MLSLKLFRSLPFNSNMHRSFLFSFSTTSSLSTPINQSSTEETTFLFNLLNSNSNLPKYQSIYISKRASGATFPQRPLSVLNYFKQVGFSQAQIHSIIRQRLPLLFSDVDKTLRPKVEFFQQLGFQGSHLRDFISKNPTILTASLNKKLIPSVEAIKKIAQNEKDFIQVLSNCGWLLPKYQLFVANIAFLESCGVVGDQVLFLLKRKSRFFIVPQSRIKNYVSQAVDLGFPQNSRMLVHALFTIHGLSNKTFRRKLDLIQCFGFSKDESLQMFKKAPYLLKASEKKLKVGIEFFLNTVMLPKSVLVSQPMVLMYSMEDRVFPRYRVFQLLKSQNLCKEVPSFVTMLWLSEDKFLDRFISRFKENAEALLIAFKGHHLDA</sequence>
<dbReference type="STRING" id="3880.A0A072TT77"/>
<organism evidence="4 7">
    <name type="scientific">Medicago truncatula</name>
    <name type="common">Barrel medic</name>
    <name type="synonym">Medicago tribuloides</name>
    <dbReference type="NCBI Taxonomy" id="3880"/>
    <lineage>
        <taxon>Eukaryota</taxon>
        <taxon>Viridiplantae</taxon>
        <taxon>Streptophyta</taxon>
        <taxon>Embryophyta</taxon>
        <taxon>Tracheophyta</taxon>
        <taxon>Spermatophyta</taxon>
        <taxon>Magnoliopsida</taxon>
        <taxon>eudicotyledons</taxon>
        <taxon>Gunneridae</taxon>
        <taxon>Pentapetalae</taxon>
        <taxon>rosids</taxon>
        <taxon>fabids</taxon>
        <taxon>Fabales</taxon>
        <taxon>Fabaceae</taxon>
        <taxon>Papilionoideae</taxon>
        <taxon>50 kb inversion clade</taxon>
        <taxon>NPAAA clade</taxon>
        <taxon>Hologalegina</taxon>
        <taxon>IRL clade</taxon>
        <taxon>Trifolieae</taxon>
        <taxon>Medicago</taxon>
    </lineage>
</organism>
<dbReference type="GO" id="GO:0009658">
    <property type="term" value="P:chloroplast organization"/>
    <property type="evidence" value="ECO:0000318"/>
    <property type="project" value="GO_Central"/>
</dbReference>
<dbReference type="GO" id="GO:0009507">
    <property type="term" value="C:chloroplast"/>
    <property type="evidence" value="ECO:0000318"/>
    <property type="project" value="GO_Central"/>
</dbReference>
<dbReference type="HOGENOM" id="CLU_034145_1_3_1"/>
<keyword evidence="2" id="KW-0805">Transcription regulation</keyword>
<keyword evidence="2" id="KW-0806">Transcription termination</keyword>
<keyword evidence="2" id="KW-0804">Transcription</keyword>
<dbReference type="Gene3D" id="1.25.70.10">
    <property type="entry name" value="Transcription termination factor 3, mitochondrial"/>
    <property type="match status" value="1"/>
</dbReference>
<dbReference type="Proteomes" id="UP000265566">
    <property type="component" value="Chromosome 8"/>
</dbReference>
<comment type="similarity">
    <text evidence="1">Belongs to the mTERF family.</text>
</comment>
<dbReference type="InterPro" id="IPR038538">
    <property type="entry name" value="MTERF_sf"/>
</dbReference>
<dbReference type="Pfam" id="PF02536">
    <property type="entry name" value="mTERF"/>
    <property type="match status" value="2"/>
</dbReference>
<dbReference type="PANTHER" id="PTHR13068">
    <property type="entry name" value="CGI-12 PROTEIN-RELATED"/>
    <property type="match status" value="1"/>
</dbReference>
<accession>A0A072TT77</accession>
<reference evidence="4 7" key="2">
    <citation type="journal article" date="2014" name="BMC Genomics">
        <title>An improved genome release (version Mt4.0) for the model legume Medicago truncatula.</title>
        <authorList>
            <person name="Tang H."/>
            <person name="Krishnakumar V."/>
            <person name="Bidwell S."/>
            <person name="Rosen B."/>
            <person name="Chan A."/>
            <person name="Zhou S."/>
            <person name="Gentzbittel L."/>
            <person name="Childs K.L."/>
            <person name="Yandell M."/>
            <person name="Gundlach H."/>
            <person name="Mayer K.F."/>
            <person name="Schwartz D.C."/>
            <person name="Town C.D."/>
        </authorList>
    </citation>
    <scope>GENOME REANNOTATION</scope>
    <source>
        <strain evidence="4">A17</strain>
        <strain evidence="6 7">cv. Jemalong A17</strain>
    </source>
</reference>
<dbReference type="PANTHER" id="PTHR13068:SF173">
    <property type="entry name" value="EMB|CAB62602.1"/>
    <property type="match status" value="1"/>
</dbReference>
<protein>
    <submittedName>
        <fullName evidence="5">Putative transcription regulator mTERF family</fullName>
    </submittedName>
    <submittedName>
        <fullName evidence="4">Transcription termination factor family protein</fullName>
    </submittedName>
</protein>
<dbReference type="EnsemblPlants" id="KEH20637">
    <property type="protein sequence ID" value="KEH20637"/>
    <property type="gene ID" value="MTR_8g080990"/>
</dbReference>
<evidence type="ECO:0000313" key="4">
    <source>
        <dbReference type="EMBL" id="KEH20637.1"/>
    </source>
</evidence>
<evidence type="ECO:0000256" key="1">
    <source>
        <dbReference type="ARBA" id="ARBA00007692"/>
    </source>
</evidence>
<reference evidence="6" key="3">
    <citation type="submission" date="2015-04" db="UniProtKB">
        <authorList>
            <consortium name="EnsemblPlants"/>
        </authorList>
    </citation>
    <scope>IDENTIFICATION</scope>
    <source>
        <strain evidence="6">cv. Jemalong A17</strain>
    </source>
</reference>
<dbReference type="InterPro" id="IPR003690">
    <property type="entry name" value="MTERF"/>
</dbReference>
<dbReference type="Gramene" id="rna48971">
    <property type="protein sequence ID" value="RHN42523.1"/>
    <property type="gene ID" value="gene48971"/>
</dbReference>
<dbReference type="EMBL" id="CM001224">
    <property type="protein sequence ID" value="KEH20637.1"/>
    <property type="molecule type" value="Genomic_DNA"/>
</dbReference>
<evidence type="ECO:0000313" key="5">
    <source>
        <dbReference type="EMBL" id="RHN42523.1"/>
    </source>
</evidence>
<dbReference type="EMBL" id="PSQE01000008">
    <property type="protein sequence ID" value="RHN42523.1"/>
    <property type="molecule type" value="Genomic_DNA"/>
</dbReference>
<keyword evidence="3" id="KW-0809">Transit peptide</keyword>
<dbReference type="FunFam" id="1.25.70.10:FF:000001">
    <property type="entry name" value="Mitochondrial transcription termination factor-like"/>
    <property type="match status" value="1"/>
</dbReference>
<dbReference type="OrthoDB" id="637682at2759"/>
<reference evidence="5" key="4">
    <citation type="journal article" date="2018" name="Nat. Plants">
        <title>Whole-genome landscape of Medicago truncatula symbiotic genes.</title>
        <authorList>
            <person name="Pecrix Y."/>
            <person name="Gamas P."/>
            <person name="Carrere S."/>
        </authorList>
    </citation>
    <scope>NUCLEOTIDE SEQUENCE</scope>
    <source>
        <tissue evidence="5">Leaves</tissue>
    </source>
</reference>
<evidence type="ECO:0000256" key="3">
    <source>
        <dbReference type="ARBA" id="ARBA00022946"/>
    </source>
</evidence>
<name>A0A072TT77_MEDTR</name>
<evidence type="ECO:0000313" key="6">
    <source>
        <dbReference type="EnsemblPlants" id="KEH20637"/>
    </source>
</evidence>
<keyword evidence="7" id="KW-1185">Reference proteome</keyword>
<dbReference type="Proteomes" id="UP000002051">
    <property type="component" value="Chromosome 8"/>
</dbReference>
<evidence type="ECO:0000256" key="2">
    <source>
        <dbReference type="ARBA" id="ARBA00022472"/>
    </source>
</evidence>
<reference evidence="4 7" key="1">
    <citation type="journal article" date="2011" name="Nature">
        <title>The Medicago genome provides insight into the evolution of rhizobial symbioses.</title>
        <authorList>
            <person name="Young N.D."/>
            <person name="Debelle F."/>
            <person name="Oldroyd G.E."/>
            <person name="Geurts R."/>
            <person name="Cannon S.B."/>
            <person name="Udvardi M.K."/>
            <person name="Benedito V.A."/>
            <person name="Mayer K.F."/>
            <person name="Gouzy J."/>
            <person name="Schoof H."/>
            <person name="Van de Peer Y."/>
            <person name="Proost S."/>
            <person name="Cook D.R."/>
            <person name="Meyers B.C."/>
            <person name="Spannagl M."/>
            <person name="Cheung F."/>
            <person name="De Mita S."/>
            <person name="Krishnakumar V."/>
            <person name="Gundlach H."/>
            <person name="Zhou S."/>
            <person name="Mudge J."/>
            <person name="Bharti A.K."/>
            <person name="Murray J.D."/>
            <person name="Naoumkina M.A."/>
            <person name="Rosen B."/>
            <person name="Silverstein K.A."/>
            <person name="Tang H."/>
            <person name="Rombauts S."/>
            <person name="Zhao P.X."/>
            <person name="Zhou P."/>
            <person name="Barbe V."/>
            <person name="Bardou P."/>
            <person name="Bechner M."/>
            <person name="Bellec A."/>
            <person name="Berger A."/>
            <person name="Berges H."/>
            <person name="Bidwell S."/>
            <person name="Bisseling T."/>
            <person name="Choisne N."/>
            <person name="Couloux A."/>
            <person name="Denny R."/>
            <person name="Deshpande S."/>
            <person name="Dai X."/>
            <person name="Doyle J.J."/>
            <person name="Dudez A.M."/>
            <person name="Farmer A.D."/>
            <person name="Fouteau S."/>
            <person name="Franken C."/>
            <person name="Gibelin C."/>
            <person name="Gish J."/>
            <person name="Goldstein S."/>
            <person name="Gonzalez A.J."/>
            <person name="Green P.J."/>
            <person name="Hallab A."/>
            <person name="Hartog M."/>
            <person name="Hua A."/>
            <person name="Humphray S.J."/>
            <person name="Jeong D.H."/>
            <person name="Jing Y."/>
            <person name="Jocker A."/>
            <person name="Kenton S.M."/>
            <person name="Kim D.J."/>
            <person name="Klee K."/>
            <person name="Lai H."/>
            <person name="Lang C."/>
            <person name="Lin S."/>
            <person name="Macmil S.L."/>
            <person name="Magdelenat G."/>
            <person name="Matthews L."/>
            <person name="McCorrison J."/>
            <person name="Monaghan E.L."/>
            <person name="Mun J.H."/>
            <person name="Najar F.Z."/>
            <person name="Nicholson C."/>
            <person name="Noirot C."/>
            <person name="O'Bleness M."/>
            <person name="Paule C.R."/>
            <person name="Poulain J."/>
            <person name="Prion F."/>
            <person name="Qin B."/>
            <person name="Qu C."/>
            <person name="Retzel E.F."/>
            <person name="Riddle C."/>
            <person name="Sallet E."/>
            <person name="Samain S."/>
            <person name="Samson N."/>
            <person name="Sanders I."/>
            <person name="Saurat O."/>
            <person name="Scarpelli C."/>
            <person name="Schiex T."/>
            <person name="Segurens B."/>
            <person name="Severin A.J."/>
            <person name="Sherrier D.J."/>
            <person name="Shi R."/>
            <person name="Sims S."/>
            <person name="Singer S.R."/>
            <person name="Sinharoy S."/>
            <person name="Sterck L."/>
            <person name="Viollet A."/>
            <person name="Wang B.B."/>
            <person name="Wang K."/>
            <person name="Wang M."/>
            <person name="Wang X."/>
            <person name="Warfsmann J."/>
            <person name="Weissenbach J."/>
            <person name="White D.D."/>
            <person name="White J.D."/>
            <person name="Wiley G.B."/>
            <person name="Wincker P."/>
            <person name="Xing Y."/>
            <person name="Yang L."/>
            <person name="Yao Z."/>
            <person name="Ying F."/>
            <person name="Zhai J."/>
            <person name="Zhou L."/>
            <person name="Zuber A."/>
            <person name="Denarie J."/>
            <person name="Dixon R.A."/>
            <person name="May G.D."/>
            <person name="Schwartz D.C."/>
            <person name="Rogers J."/>
            <person name="Quetier F."/>
            <person name="Town C.D."/>
            <person name="Roe B.A."/>
        </authorList>
    </citation>
    <scope>NUCLEOTIDE SEQUENCE [LARGE SCALE GENOMIC DNA]</scope>
    <source>
        <strain evidence="4">A17</strain>
        <strain evidence="6 7">cv. Jemalong A17</strain>
    </source>
</reference>
<dbReference type="AlphaFoldDB" id="A0A072TT77"/>
<proteinExistence type="inferred from homology"/>
<dbReference type="GO" id="GO:0006353">
    <property type="term" value="P:DNA-templated transcription termination"/>
    <property type="evidence" value="ECO:0007669"/>
    <property type="project" value="UniProtKB-KW"/>
</dbReference>
<dbReference type="GO" id="GO:0003676">
    <property type="term" value="F:nucleic acid binding"/>
    <property type="evidence" value="ECO:0007669"/>
    <property type="project" value="InterPro"/>
</dbReference>
<gene>
    <name evidence="4" type="ordered locus">MTR_8g080990</name>
    <name evidence="5" type="ORF">MtrunA17_Chr8g0377781</name>
</gene>